<reference evidence="1 2" key="2">
    <citation type="journal article" date="2009" name="PLoS ONE">
        <title>An integrated genetic and cytogenetic map of the cucumber genome.</title>
        <authorList>
            <person name="Ren Y."/>
            <person name="Zhang Z."/>
            <person name="Liu J."/>
            <person name="Staub J.E."/>
            <person name="Han Y."/>
            <person name="Cheng Z."/>
            <person name="Li X."/>
            <person name="Lu J."/>
            <person name="Miao H."/>
            <person name="Kang H."/>
            <person name="Xie B."/>
            <person name="Gu X."/>
            <person name="Wang X."/>
            <person name="Du Y."/>
            <person name="Jin W."/>
            <person name="Huang S."/>
        </authorList>
    </citation>
    <scope>NUCLEOTIDE SEQUENCE [LARGE SCALE GENOMIC DNA]</scope>
    <source>
        <strain evidence="2">cv. 9930</strain>
    </source>
</reference>
<evidence type="ECO:0000313" key="2">
    <source>
        <dbReference type="Proteomes" id="UP000029981"/>
    </source>
</evidence>
<evidence type="ECO:0000313" key="1">
    <source>
        <dbReference type="EMBL" id="KGN60708.1"/>
    </source>
</evidence>
<dbReference type="Gramene" id="KGN60708">
    <property type="protein sequence ID" value="KGN60708"/>
    <property type="gene ID" value="Csa_2G008010"/>
</dbReference>
<reference evidence="1 2" key="4">
    <citation type="journal article" date="2011" name="BMC Genomics">
        <title>RNA-Seq improves annotation of protein-coding genes in the cucumber genome.</title>
        <authorList>
            <person name="Li Z."/>
            <person name="Zhang Z."/>
            <person name="Yan P."/>
            <person name="Huang S."/>
            <person name="Fei Z."/>
            <person name="Lin K."/>
        </authorList>
    </citation>
    <scope>NUCLEOTIDE SEQUENCE [LARGE SCALE GENOMIC DNA]</scope>
    <source>
        <strain evidence="2">cv. 9930</strain>
    </source>
</reference>
<dbReference type="Proteomes" id="UP000029981">
    <property type="component" value="Chromosome 2"/>
</dbReference>
<reference evidence="1 2" key="3">
    <citation type="journal article" date="2010" name="BMC Genomics">
        <title>Transcriptome sequencing and comparative analysis of cucumber flowers with different sex types.</title>
        <authorList>
            <person name="Guo S."/>
            <person name="Zheng Y."/>
            <person name="Joung J.G."/>
            <person name="Liu S."/>
            <person name="Zhang Z."/>
            <person name="Crasta O.R."/>
            <person name="Sobral B.W."/>
            <person name="Xu Y."/>
            <person name="Huang S."/>
            <person name="Fei Z."/>
        </authorList>
    </citation>
    <scope>NUCLEOTIDE SEQUENCE [LARGE SCALE GENOMIC DNA]</scope>
    <source>
        <strain evidence="2">cv. 9930</strain>
    </source>
</reference>
<name>A0A0A0LG14_CUCSA</name>
<organism evidence="1 2">
    <name type="scientific">Cucumis sativus</name>
    <name type="common">Cucumber</name>
    <dbReference type="NCBI Taxonomy" id="3659"/>
    <lineage>
        <taxon>Eukaryota</taxon>
        <taxon>Viridiplantae</taxon>
        <taxon>Streptophyta</taxon>
        <taxon>Embryophyta</taxon>
        <taxon>Tracheophyta</taxon>
        <taxon>Spermatophyta</taxon>
        <taxon>Magnoliopsida</taxon>
        <taxon>eudicotyledons</taxon>
        <taxon>Gunneridae</taxon>
        <taxon>Pentapetalae</taxon>
        <taxon>rosids</taxon>
        <taxon>fabids</taxon>
        <taxon>Cucurbitales</taxon>
        <taxon>Cucurbitaceae</taxon>
        <taxon>Benincaseae</taxon>
        <taxon>Cucumis</taxon>
    </lineage>
</organism>
<reference evidence="1 2" key="1">
    <citation type="journal article" date="2009" name="Nat. Genet.">
        <title>The genome of the cucumber, Cucumis sativus L.</title>
        <authorList>
            <person name="Huang S."/>
            <person name="Li R."/>
            <person name="Zhang Z."/>
            <person name="Li L."/>
            <person name="Gu X."/>
            <person name="Fan W."/>
            <person name="Lucas W.J."/>
            <person name="Wang X."/>
            <person name="Xie B."/>
            <person name="Ni P."/>
            <person name="Ren Y."/>
            <person name="Zhu H."/>
            <person name="Li J."/>
            <person name="Lin K."/>
            <person name="Jin W."/>
            <person name="Fei Z."/>
            <person name="Li G."/>
            <person name="Staub J."/>
            <person name="Kilian A."/>
            <person name="van der Vossen E.A."/>
            <person name="Wu Y."/>
            <person name="Guo J."/>
            <person name="He J."/>
            <person name="Jia Z."/>
            <person name="Ren Y."/>
            <person name="Tian G."/>
            <person name="Lu Y."/>
            <person name="Ruan J."/>
            <person name="Qian W."/>
            <person name="Wang M."/>
            <person name="Huang Q."/>
            <person name="Li B."/>
            <person name="Xuan Z."/>
            <person name="Cao J."/>
            <person name="Asan"/>
            <person name="Wu Z."/>
            <person name="Zhang J."/>
            <person name="Cai Q."/>
            <person name="Bai Y."/>
            <person name="Zhao B."/>
            <person name="Han Y."/>
            <person name="Li Y."/>
            <person name="Li X."/>
            <person name="Wang S."/>
            <person name="Shi Q."/>
            <person name="Liu S."/>
            <person name="Cho W.K."/>
            <person name="Kim J.Y."/>
            <person name="Xu Y."/>
            <person name="Heller-Uszynska K."/>
            <person name="Miao H."/>
            <person name="Cheng Z."/>
            <person name="Zhang S."/>
            <person name="Wu J."/>
            <person name="Yang Y."/>
            <person name="Kang H."/>
            <person name="Li M."/>
            <person name="Liang H."/>
            <person name="Ren X."/>
            <person name="Shi Z."/>
            <person name="Wen M."/>
            <person name="Jian M."/>
            <person name="Yang H."/>
            <person name="Zhang G."/>
            <person name="Yang Z."/>
            <person name="Chen R."/>
            <person name="Liu S."/>
            <person name="Li J."/>
            <person name="Ma L."/>
            <person name="Liu H."/>
            <person name="Zhou Y."/>
            <person name="Zhao J."/>
            <person name="Fang X."/>
            <person name="Li G."/>
            <person name="Fang L."/>
            <person name="Li Y."/>
            <person name="Liu D."/>
            <person name="Zheng H."/>
            <person name="Zhang Y."/>
            <person name="Qin N."/>
            <person name="Li Z."/>
            <person name="Yang G."/>
            <person name="Yang S."/>
            <person name="Bolund L."/>
            <person name="Kristiansen K."/>
            <person name="Zheng H."/>
            <person name="Li S."/>
            <person name="Zhang X."/>
            <person name="Yang H."/>
            <person name="Wang J."/>
            <person name="Sun R."/>
            <person name="Zhang B."/>
            <person name="Jiang S."/>
            <person name="Wang J."/>
            <person name="Du Y."/>
            <person name="Li S."/>
        </authorList>
    </citation>
    <scope>NUCLEOTIDE SEQUENCE [LARGE SCALE GENOMIC DNA]</scope>
    <source>
        <strain evidence="2">cv. 9930</strain>
    </source>
</reference>
<dbReference type="AlphaFoldDB" id="A0A0A0LG14"/>
<sequence>MMWEKLKECLMSIAEKGNCILVTSRSSGIEEMIEEKLVFSHFANANEVPMTSNFKFVRDELVKKIGGLPLLAKVLGAAVQLSSDHEQWTNGQLKAFEIFT</sequence>
<accession>A0A0A0LG14</accession>
<protein>
    <recommendedName>
        <fullName evidence="3">NB-ARC domain-containing protein</fullName>
    </recommendedName>
</protein>
<evidence type="ECO:0008006" key="3">
    <source>
        <dbReference type="Google" id="ProtNLM"/>
    </source>
</evidence>
<keyword evidence="2" id="KW-1185">Reference proteome</keyword>
<gene>
    <name evidence="1" type="ORF">Csa_2G008010</name>
</gene>
<dbReference type="EMBL" id="CM002923">
    <property type="protein sequence ID" value="KGN60708.1"/>
    <property type="molecule type" value="Genomic_DNA"/>
</dbReference>
<proteinExistence type="predicted"/>